<evidence type="ECO:0000313" key="4">
    <source>
        <dbReference type="RefSeq" id="XP_015601955.1"/>
    </source>
</evidence>
<feature type="compositionally biased region" description="Low complexity" evidence="1">
    <location>
        <begin position="154"/>
        <end position="191"/>
    </location>
</feature>
<name>A0AAJ7C4U4_CEPCN</name>
<accession>A0AAJ7C4U4</accession>
<feature type="region of interest" description="Disordered" evidence="1">
    <location>
        <begin position="112"/>
        <end position="199"/>
    </location>
</feature>
<evidence type="ECO:0000256" key="1">
    <source>
        <dbReference type="SAM" id="MobiDB-lite"/>
    </source>
</evidence>
<dbReference type="RefSeq" id="XP_015601955.1">
    <property type="nucleotide sequence ID" value="XM_015746469.2"/>
</dbReference>
<protein>
    <submittedName>
        <fullName evidence="4">Uncharacterized protein LOC107270963</fullName>
    </submittedName>
</protein>
<keyword evidence="3" id="KW-1185">Reference proteome</keyword>
<dbReference type="AlphaFoldDB" id="A0AAJ7C4U4"/>
<dbReference type="KEGG" id="ccin:107270963"/>
<proteinExistence type="predicted"/>
<organism evidence="3 4">
    <name type="scientific">Cephus cinctus</name>
    <name type="common">Wheat stem sawfly</name>
    <dbReference type="NCBI Taxonomy" id="211228"/>
    <lineage>
        <taxon>Eukaryota</taxon>
        <taxon>Metazoa</taxon>
        <taxon>Ecdysozoa</taxon>
        <taxon>Arthropoda</taxon>
        <taxon>Hexapoda</taxon>
        <taxon>Insecta</taxon>
        <taxon>Pterygota</taxon>
        <taxon>Neoptera</taxon>
        <taxon>Endopterygota</taxon>
        <taxon>Hymenoptera</taxon>
        <taxon>Cephoidea</taxon>
        <taxon>Cephidae</taxon>
        <taxon>Cephus</taxon>
    </lineage>
</organism>
<evidence type="ECO:0000313" key="3">
    <source>
        <dbReference type="Proteomes" id="UP000694920"/>
    </source>
</evidence>
<reference evidence="4" key="1">
    <citation type="submission" date="2025-08" db="UniProtKB">
        <authorList>
            <consortium name="RefSeq"/>
        </authorList>
    </citation>
    <scope>IDENTIFICATION</scope>
</reference>
<feature type="compositionally biased region" description="Acidic residues" evidence="1">
    <location>
        <begin position="124"/>
        <end position="134"/>
    </location>
</feature>
<dbReference type="GeneID" id="107270963"/>
<gene>
    <name evidence="4" type="primary">LOC107270963</name>
</gene>
<dbReference type="PROSITE" id="PS51257">
    <property type="entry name" value="PROKAR_LIPOPROTEIN"/>
    <property type="match status" value="1"/>
</dbReference>
<evidence type="ECO:0000256" key="2">
    <source>
        <dbReference type="SAM" id="SignalP"/>
    </source>
</evidence>
<keyword evidence="2" id="KW-0732">Signal</keyword>
<sequence length="199" mass="21570">MKGSIVMILLAIVAILQACRAIPVRIHENNVDLPSAVAYFIPPVDNSINIPHSELRNTIHSKTYPVPFLSSFIYPYGSLRRPVNIPPYLNDIISGNGRLHRPYPSPVVITFPAPDSGYENGIESSDESSSDSSDESFNISGEASTDEIHEPMTTDETSLQSTTTTTTEPSCITATISTTEKPTTVTPSVKSSSEDSNKL</sequence>
<feature type="chain" id="PRO_5042520329" evidence="2">
    <location>
        <begin position="22"/>
        <end position="199"/>
    </location>
</feature>
<dbReference type="Proteomes" id="UP000694920">
    <property type="component" value="Unplaced"/>
</dbReference>
<feature type="signal peptide" evidence="2">
    <location>
        <begin position="1"/>
        <end position="21"/>
    </location>
</feature>